<reference evidence="2" key="1">
    <citation type="submission" date="2021-06" db="EMBL/GenBank/DDBJ databases">
        <authorList>
            <person name="Kallberg Y."/>
            <person name="Tangrot J."/>
            <person name="Rosling A."/>
        </authorList>
    </citation>
    <scope>NUCLEOTIDE SEQUENCE</scope>
    <source>
        <strain evidence="2">UK204</strain>
    </source>
</reference>
<accession>A0A9N9GB95</accession>
<organism evidence="2 3">
    <name type="scientific">Funneliformis caledonium</name>
    <dbReference type="NCBI Taxonomy" id="1117310"/>
    <lineage>
        <taxon>Eukaryota</taxon>
        <taxon>Fungi</taxon>
        <taxon>Fungi incertae sedis</taxon>
        <taxon>Mucoromycota</taxon>
        <taxon>Glomeromycotina</taxon>
        <taxon>Glomeromycetes</taxon>
        <taxon>Glomerales</taxon>
        <taxon>Glomeraceae</taxon>
        <taxon>Funneliformis</taxon>
    </lineage>
</organism>
<comment type="caution">
    <text evidence="2">The sequence shown here is derived from an EMBL/GenBank/DDBJ whole genome shotgun (WGS) entry which is preliminary data.</text>
</comment>
<feature type="region of interest" description="Disordered" evidence="1">
    <location>
        <begin position="1"/>
        <end position="23"/>
    </location>
</feature>
<dbReference type="AlphaFoldDB" id="A0A9N9GB95"/>
<sequence>MASEIHQLTPAGHKIEIDESDNESENNFLLDDLEFNEYDEEELPNYENV</sequence>
<name>A0A9N9GB95_9GLOM</name>
<evidence type="ECO:0000256" key="1">
    <source>
        <dbReference type="SAM" id="MobiDB-lite"/>
    </source>
</evidence>
<keyword evidence="3" id="KW-1185">Reference proteome</keyword>
<proteinExistence type="predicted"/>
<gene>
    <name evidence="2" type="ORF">FCALED_LOCUS8281</name>
</gene>
<evidence type="ECO:0000313" key="2">
    <source>
        <dbReference type="EMBL" id="CAG8594733.1"/>
    </source>
</evidence>
<protein>
    <submittedName>
        <fullName evidence="2">3521_t:CDS:1</fullName>
    </submittedName>
</protein>
<dbReference type="Proteomes" id="UP000789570">
    <property type="component" value="Unassembled WGS sequence"/>
</dbReference>
<dbReference type="EMBL" id="CAJVPQ010002372">
    <property type="protein sequence ID" value="CAG8594733.1"/>
    <property type="molecule type" value="Genomic_DNA"/>
</dbReference>
<evidence type="ECO:0000313" key="3">
    <source>
        <dbReference type="Proteomes" id="UP000789570"/>
    </source>
</evidence>